<proteinExistence type="predicted"/>
<evidence type="ECO:0000313" key="3">
    <source>
        <dbReference type="Proteomes" id="UP000241167"/>
    </source>
</evidence>
<dbReference type="Proteomes" id="UP000241167">
    <property type="component" value="Unassembled WGS sequence"/>
</dbReference>
<gene>
    <name evidence="2" type="ORF">C7I55_22810</name>
</gene>
<feature type="region of interest" description="Disordered" evidence="1">
    <location>
        <begin position="21"/>
        <end position="71"/>
    </location>
</feature>
<keyword evidence="3" id="KW-1185">Reference proteome</keyword>
<reference evidence="2 3" key="1">
    <citation type="submission" date="2018-03" db="EMBL/GenBank/DDBJ databases">
        <title>The draft genome of Sphingosinicella sp. GL-C-18.</title>
        <authorList>
            <person name="Liu L."/>
            <person name="Li L."/>
            <person name="Liang L."/>
            <person name="Zhang X."/>
            <person name="Wang T."/>
        </authorList>
    </citation>
    <scope>NUCLEOTIDE SEQUENCE [LARGE SCALE GENOMIC DNA]</scope>
    <source>
        <strain evidence="2 3">GL-C-18</strain>
    </source>
</reference>
<evidence type="ECO:0000256" key="1">
    <source>
        <dbReference type="SAM" id="MobiDB-lite"/>
    </source>
</evidence>
<name>A0A2P7QHE1_9SPHN</name>
<accession>A0A2P7QHE1</accession>
<comment type="caution">
    <text evidence="2">The sequence shown here is derived from an EMBL/GenBank/DDBJ whole genome shotgun (WGS) entry which is preliminary data.</text>
</comment>
<dbReference type="EMBL" id="PXYI01000009">
    <property type="protein sequence ID" value="PSJ37350.1"/>
    <property type="molecule type" value="Genomic_DNA"/>
</dbReference>
<evidence type="ECO:0000313" key="2">
    <source>
        <dbReference type="EMBL" id="PSJ37350.1"/>
    </source>
</evidence>
<organism evidence="2 3">
    <name type="scientific">Allosphingosinicella deserti</name>
    <dbReference type="NCBI Taxonomy" id="2116704"/>
    <lineage>
        <taxon>Bacteria</taxon>
        <taxon>Pseudomonadati</taxon>
        <taxon>Pseudomonadota</taxon>
        <taxon>Alphaproteobacteria</taxon>
        <taxon>Sphingomonadales</taxon>
        <taxon>Sphingomonadaceae</taxon>
        <taxon>Allosphingosinicella</taxon>
    </lineage>
</organism>
<protein>
    <submittedName>
        <fullName evidence="2">Uncharacterized protein</fullName>
    </submittedName>
</protein>
<dbReference type="AlphaFoldDB" id="A0A2P7QHE1"/>
<sequence length="95" mass="9741">MNFARGRFVWEEPGPIIRQAGAIMDDSKIDEAGSESARGGPLASTETHTESGAPTDKAHLEAGDGTLTGSIPAGLSVEELQAIADDDQSVESGTG</sequence>